<feature type="domain" description="DUF6708" evidence="2">
    <location>
        <begin position="112"/>
        <end position="298"/>
    </location>
</feature>
<dbReference type="Pfam" id="PF20455">
    <property type="entry name" value="DUF6708"/>
    <property type="match status" value="1"/>
</dbReference>
<evidence type="ECO:0000313" key="3">
    <source>
        <dbReference type="EMBL" id="NGZ83177.1"/>
    </source>
</evidence>
<feature type="transmembrane region" description="Helical" evidence="1">
    <location>
        <begin position="64"/>
        <end position="86"/>
    </location>
</feature>
<keyword evidence="1" id="KW-1133">Transmembrane helix</keyword>
<name>A0ABX0FF58_9BURK</name>
<feature type="transmembrane region" description="Helical" evidence="1">
    <location>
        <begin position="98"/>
        <end position="121"/>
    </location>
</feature>
<dbReference type="Proteomes" id="UP000666369">
    <property type="component" value="Unassembled WGS sequence"/>
</dbReference>
<dbReference type="RefSeq" id="WP_166098225.1">
    <property type="nucleotide sequence ID" value="NZ_JAADJT010000001.1"/>
</dbReference>
<feature type="transmembrane region" description="Helical" evidence="1">
    <location>
        <begin position="249"/>
        <end position="274"/>
    </location>
</feature>
<organism evidence="3 4">
    <name type="scientific">Duganella aceris</name>
    <dbReference type="NCBI Taxonomy" id="2703883"/>
    <lineage>
        <taxon>Bacteria</taxon>
        <taxon>Pseudomonadati</taxon>
        <taxon>Pseudomonadota</taxon>
        <taxon>Betaproteobacteria</taxon>
        <taxon>Burkholderiales</taxon>
        <taxon>Oxalobacteraceae</taxon>
        <taxon>Telluria group</taxon>
        <taxon>Duganella</taxon>
    </lineage>
</organism>
<keyword evidence="1" id="KW-0472">Membrane</keyword>
<keyword evidence="1" id="KW-0812">Transmembrane</keyword>
<accession>A0ABX0FF58</accession>
<dbReference type="EMBL" id="JAADJT010000001">
    <property type="protein sequence ID" value="NGZ83177.1"/>
    <property type="molecule type" value="Genomic_DNA"/>
</dbReference>
<reference evidence="4" key="2">
    <citation type="submission" date="2023-07" db="EMBL/GenBank/DDBJ databases">
        <title>Duganella aceri sp. nov., isolated from tree sap.</title>
        <authorList>
            <person name="Kim I.S."/>
        </authorList>
    </citation>
    <scope>NUCLEOTIDE SEQUENCE [LARGE SCALE GENOMIC DNA]</scope>
    <source>
        <strain evidence="4">SAP-35</strain>
    </source>
</reference>
<proteinExistence type="predicted"/>
<dbReference type="InterPro" id="IPR046554">
    <property type="entry name" value="DUF6708"/>
</dbReference>
<protein>
    <recommendedName>
        <fullName evidence="2">DUF6708 domain-containing protein</fullName>
    </recommendedName>
</protein>
<sequence>MDFLGLIVKYPANRRLNEQERAHHLKQKQRLGVEPHYQLSVIKMNSTYLESVDKWFAWKGMISALAIILLAIFASTLGLISLRWLLEAAGDSSEDSGFLLANGLGMACVFACLALALIWLLRKESFAYTHYPMRFNRKTRMVHVFRPNGTVLSMPWDQLYFTLGHMAQWNDWEVRGHVLDADQATVRESFALSYVGSLNPGDEHDFVRAHWEFVRRYMEDGPQSVSGQVQFCMPIDVRRETFKVGMERVFANIASAPFLLYYLLFPLCLVVSLFRCIAINTSKIPQWPAEVEAASAMTPGDPYAMEGDTTGARVAVFPEAASAAGVAFSAPPRAVR</sequence>
<evidence type="ECO:0000313" key="4">
    <source>
        <dbReference type="Proteomes" id="UP000666369"/>
    </source>
</evidence>
<comment type="caution">
    <text evidence="3">The sequence shown here is derived from an EMBL/GenBank/DDBJ whole genome shotgun (WGS) entry which is preliminary data.</text>
</comment>
<evidence type="ECO:0000259" key="2">
    <source>
        <dbReference type="Pfam" id="PF20455"/>
    </source>
</evidence>
<evidence type="ECO:0000256" key="1">
    <source>
        <dbReference type="SAM" id="Phobius"/>
    </source>
</evidence>
<keyword evidence="4" id="KW-1185">Reference proteome</keyword>
<reference evidence="3 4" key="1">
    <citation type="submission" date="2020-01" db="EMBL/GenBank/DDBJ databases">
        <authorList>
            <person name="Lee S.D."/>
        </authorList>
    </citation>
    <scope>NUCLEOTIDE SEQUENCE [LARGE SCALE GENOMIC DNA]</scope>
    <source>
        <strain evidence="3 4">SAP-35</strain>
    </source>
</reference>
<gene>
    <name evidence="3" type="ORF">GW587_02745</name>
</gene>